<dbReference type="PANTHER" id="PTHR11005">
    <property type="entry name" value="LYSOSOMAL ACID LIPASE-RELATED"/>
    <property type="match status" value="1"/>
</dbReference>
<reference evidence="11" key="2">
    <citation type="submission" date="2025-08" db="UniProtKB">
        <authorList>
            <consortium name="Ensembl"/>
        </authorList>
    </citation>
    <scope>IDENTIFICATION</scope>
</reference>
<comment type="catalytic activity">
    <reaction evidence="7">
        <text>1,2,3-trioctanoylglycerol + H2O = 1,2-dioctanoyl-sn-glycerol + octanoate + H(+)</text>
        <dbReference type="Rhea" id="RHEA:40047"/>
        <dbReference type="ChEBI" id="CHEBI:15377"/>
        <dbReference type="ChEBI" id="CHEBI:15378"/>
        <dbReference type="ChEBI" id="CHEBI:25646"/>
        <dbReference type="ChEBI" id="CHEBI:76978"/>
        <dbReference type="ChEBI" id="CHEBI:76979"/>
    </reaction>
    <physiologicalReaction direction="left-to-right" evidence="7">
        <dbReference type="Rhea" id="RHEA:40048"/>
    </physiologicalReaction>
</comment>
<evidence type="ECO:0000256" key="2">
    <source>
        <dbReference type="ARBA" id="ARBA00010701"/>
    </source>
</evidence>
<dbReference type="Pfam" id="PF04083">
    <property type="entry name" value="Abhydro_lipase"/>
    <property type="match status" value="1"/>
</dbReference>
<feature type="region of interest" description="Disordered" evidence="8">
    <location>
        <begin position="471"/>
        <end position="508"/>
    </location>
</feature>
<evidence type="ECO:0000256" key="4">
    <source>
        <dbReference type="ARBA" id="ARBA00018752"/>
    </source>
</evidence>
<feature type="chain" id="PRO_5034086386" description="Gastric triacylglycerol lipase" evidence="9">
    <location>
        <begin position="20"/>
        <end position="508"/>
    </location>
</feature>
<evidence type="ECO:0000256" key="6">
    <source>
        <dbReference type="ARBA" id="ARBA00050265"/>
    </source>
</evidence>
<gene>
    <name evidence="11" type="primary">LIPK</name>
</gene>
<dbReference type="Ensembl" id="ENSCAFT00030038180.1">
    <property type="protein sequence ID" value="ENSCAFP00030033307.1"/>
    <property type="gene ID" value="ENSCAFG00030020716.1"/>
</dbReference>
<keyword evidence="9" id="KW-0732">Signal</keyword>
<feature type="signal peptide" evidence="9">
    <location>
        <begin position="1"/>
        <end position="19"/>
    </location>
</feature>
<organism evidence="11 12">
    <name type="scientific">Canis lupus familiaris</name>
    <name type="common">Dog</name>
    <name type="synonym">Canis familiaris</name>
    <dbReference type="NCBI Taxonomy" id="9615"/>
    <lineage>
        <taxon>Eukaryota</taxon>
        <taxon>Metazoa</taxon>
        <taxon>Chordata</taxon>
        <taxon>Craniata</taxon>
        <taxon>Vertebrata</taxon>
        <taxon>Euteleostomi</taxon>
        <taxon>Mammalia</taxon>
        <taxon>Eutheria</taxon>
        <taxon>Laurasiatheria</taxon>
        <taxon>Carnivora</taxon>
        <taxon>Caniformia</taxon>
        <taxon>Canidae</taxon>
        <taxon>Canis</taxon>
    </lineage>
</organism>
<evidence type="ECO:0000313" key="12">
    <source>
        <dbReference type="Proteomes" id="UP000694429"/>
    </source>
</evidence>
<evidence type="ECO:0000256" key="1">
    <source>
        <dbReference type="ARBA" id="ARBA00001024"/>
    </source>
</evidence>
<protein>
    <recommendedName>
        <fullName evidence="4">Gastric triacylglycerol lipase</fullName>
        <ecNumber evidence="3">3.1.1.3</ecNumber>
    </recommendedName>
</protein>
<evidence type="ECO:0000256" key="3">
    <source>
        <dbReference type="ARBA" id="ARBA00013279"/>
    </source>
</evidence>
<name>A0A8C0P922_CANLF</name>
<comment type="similarity">
    <text evidence="2">Belongs to the AB hydrolase superfamily. Lipase family.</text>
</comment>
<reference evidence="11" key="1">
    <citation type="submission" date="2019-03" db="EMBL/GenBank/DDBJ databases">
        <authorList>
            <person name="Warren W.C."/>
            <person name="Johnson G.S."/>
        </authorList>
    </citation>
    <scope>NUCLEOTIDE SEQUENCE [LARGE SCALE GENOMIC DNA]</scope>
    <source>
        <strain evidence="11">Basenji</strain>
    </source>
</reference>
<sequence>MWLLLTAASVISTLGTTHGLFGKLHPTNPEVTMNISQMITYWGYPAEEYEVVTEDGYILGIDRIPYGRKNSENIGRRPVAFLQHGLLASATNWISNLPNNSLAFILADAGYDVWLGNSRGNTWARRNLYYSPDSVEFWAFSFDEMAKYDLPATIDFILKKTGQDKLHYVGHSQGTTIGFIAFSTNPKLAKRIKTFYALAPVATVKYTETLLNKLMLVPSFLFKLIFGNKIFYPHHFFDQFLATEVCSRETVDLLCSNALFIICGFDTMNLNMSRLDVYLAQSSAGTSVQNMLHWAQVGAPSRPGSRAGRRSSSESPKPRCRSRSPPALLAAPVALSTGCFPRVPTQLWLPDLPQTAFSRESSYVLFWKVLSSKRTFYTMTQAAPEGPAHPRTPAGHSRPCRSCFTVSKRGLREGPRWVSGVWPCPRLEVFLVLPLYSTPSKFRDTSNPIGVAFFLSFRDFTYLFMRDTEREAETQVGGEAGSMQGPPMRDSIPGTPGSRPEPRVEAPP</sequence>
<dbReference type="InterPro" id="IPR006693">
    <property type="entry name" value="AB_hydrolase_lipase"/>
</dbReference>
<dbReference type="Gene3D" id="3.40.50.1820">
    <property type="entry name" value="alpha/beta hydrolase"/>
    <property type="match status" value="1"/>
</dbReference>
<dbReference type="Proteomes" id="UP000694429">
    <property type="component" value="Chromosome 26"/>
</dbReference>
<dbReference type="GO" id="GO:0004806">
    <property type="term" value="F:triacylglycerol lipase activity"/>
    <property type="evidence" value="ECO:0007669"/>
    <property type="project" value="UniProtKB-EC"/>
</dbReference>
<feature type="domain" description="Partial AB-hydrolase lipase" evidence="10">
    <location>
        <begin position="35"/>
        <end position="97"/>
    </location>
</feature>
<evidence type="ECO:0000259" key="10">
    <source>
        <dbReference type="Pfam" id="PF04083"/>
    </source>
</evidence>
<evidence type="ECO:0000256" key="8">
    <source>
        <dbReference type="SAM" id="MobiDB-lite"/>
    </source>
</evidence>
<evidence type="ECO:0000256" key="5">
    <source>
        <dbReference type="ARBA" id="ARBA00045163"/>
    </source>
</evidence>
<dbReference type="GO" id="GO:0006629">
    <property type="term" value="P:lipid metabolic process"/>
    <property type="evidence" value="ECO:0007669"/>
    <property type="project" value="InterPro"/>
</dbReference>
<dbReference type="AlphaFoldDB" id="A0A8C0P922"/>
<comment type="function">
    <text evidence="5">Catalyzes the hydrolysis of triacylglycerols to yield free fatty acids, diacylglycerol, monoacylglycerol, and glycerol. Shows a preferential hydrolysis at the sn-3 position of triacylglycerol.</text>
</comment>
<proteinExistence type="inferred from homology"/>
<dbReference type="EC" id="3.1.1.3" evidence="3"/>
<dbReference type="InterPro" id="IPR029058">
    <property type="entry name" value="AB_hydrolase_fold"/>
</dbReference>
<evidence type="ECO:0000256" key="9">
    <source>
        <dbReference type="SAM" id="SignalP"/>
    </source>
</evidence>
<comment type="catalytic activity">
    <reaction evidence="6">
        <text>1,2,3-tri-(9Z-octadecenoyl)-glycerol + H2O = 1,2-di-(9Z-octadecenoyl)-sn-glycerol + (9Z)-octadecenoate + H(+)</text>
        <dbReference type="Rhea" id="RHEA:39931"/>
        <dbReference type="ChEBI" id="CHEBI:15377"/>
        <dbReference type="ChEBI" id="CHEBI:15378"/>
        <dbReference type="ChEBI" id="CHEBI:30823"/>
        <dbReference type="ChEBI" id="CHEBI:52333"/>
        <dbReference type="ChEBI" id="CHEBI:53753"/>
    </reaction>
    <physiologicalReaction direction="left-to-right" evidence="6">
        <dbReference type="Rhea" id="RHEA:39932"/>
    </physiologicalReaction>
</comment>
<comment type="catalytic activity">
    <reaction evidence="1">
        <text>a triacylglycerol + H2O = a diacylglycerol + a fatty acid + H(+)</text>
        <dbReference type="Rhea" id="RHEA:12044"/>
        <dbReference type="ChEBI" id="CHEBI:15377"/>
        <dbReference type="ChEBI" id="CHEBI:15378"/>
        <dbReference type="ChEBI" id="CHEBI:17855"/>
        <dbReference type="ChEBI" id="CHEBI:18035"/>
        <dbReference type="ChEBI" id="CHEBI:28868"/>
        <dbReference type="EC" id="3.1.1.3"/>
    </reaction>
</comment>
<feature type="region of interest" description="Disordered" evidence="8">
    <location>
        <begin position="298"/>
        <end position="324"/>
    </location>
</feature>
<accession>A0A8C0P922</accession>
<evidence type="ECO:0000313" key="11">
    <source>
        <dbReference type="Ensembl" id="ENSCAFP00030033307.1"/>
    </source>
</evidence>
<dbReference type="FunFam" id="3.40.50.1820:FF:000012">
    <property type="entry name" value="Lipase"/>
    <property type="match status" value="1"/>
</dbReference>
<dbReference type="SUPFAM" id="SSF53474">
    <property type="entry name" value="alpha/beta-Hydrolases"/>
    <property type="match status" value="1"/>
</dbReference>
<evidence type="ECO:0000256" key="7">
    <source>
        <dbReference type="ARBA" id="ARBA00051822"/>
    </source>
</evidence>